<keyword evidence="6" id="KW-1015">Disulfide bond</keyword>
<evidence type="ECO:0000256" key="12">
    <source>
        <dbReference type="SAM" id="SignalP"/>
    </source>
</evidence>
<dbReference type="Gene3D" id="2.60.40.10">
    <property type="entry name" value="Immunoglobulins"/>
    <property type="match status" value="2"/>
</dbReference>
<keyword evidence="8" id="KW-0393">Immunoglobulin domain</keyword>
<keyword evidence="7" id="KW-0325">Glycoprotein</keyword>
<dbReference type="FunFam" id="2.60.40.10:FF:000088">
    <property type="entry name" value="Butyrophilin subfamily 1 member A1"/>
    <property type="match status" value="1"/>
</dbReference>
<evidence type="ECO:0000256" key="6">
    <source>
        <dbReference type="ARBA" id="ARBA00023157"/>
    </source>
</evidence>
<dbReference type="GO" id="GO:1903037">
    <property type="term" value="P:regulation of leukocyte cell-cell adhesion"/>
    <property type="evidence" value="ECO:0007669"/>
    <property type="project" value="UniProtKB-ARBA"/>
</dbReference>
<dbReference type="SUPFAM" id="SSF48726">
    <property type="entry name" value="Immunoglobulin"/>
    <property type="match status" value="2"/>
</dbReference>
<evidence type="ECO:0000256" key="7">
    <source>
        <dbReference type="ARBA" id="ARBA00023180"/>
    </source>
</evidence>
<evidence type="ECO:0000256" key="3">
    <source>
        <dbReference type="ARBA" id="ARBA00022729"/>
    </source>
</evidence>
<evidence type="ECO:0000256" key="2">
    <source>
        <dbReference type="ARBA" id="ARBA00022692"/>
    </source>
</evidence>
<dbReference type="RefSeq" id="XP_039465512.1">
    <property type="nucleotide sequence ID" value="XM_039609578.1"/>
</dbReference>
<dbReference type="GO" id="GO:0009897">
    <property type="term" value="C:external side of plasma membrane"/>
    <property type="evidence" value="ECO:0007669"/>
    <property type="project" value="TreeGrafter"/>
</dbReference>
<dbReference type="Pfam" id="PF22705">
    <property type="entry name" value="C2-set_3"/>
    <property type="match status" value="1"/>
</dbReference>
<feature type="chain" id="PRO_5044188702" description="Ig-like domain-containing protein" evidence="12">
    <location>
        <begin position="24"/>
        <end position="496"/>
    </location>
</feature>
<dbReference type="InterPro" id="IPR036179">
    <property type="entry name" value="Ig-like_dom_sf"/>
</dbReference>
<dbReference type="PANTHER" id="PTHR24100:SF151">
    <property type="entry name" value="ICOS LIGAND"/>
    <property type="match status" value="1"/>
</dbReference>
<dbReference type="AlphaFoldDB" id="A0AAZ1XC75"/>
<dbReference type="Pfam" id="PF07686">
    <property type="entry name" value="V-set"/>
    <property type="match status" value="1"/>
</dbReference>
<organism evidence="14 15">
    <name type="scientific">Oreochromis aureus</name>
    <name type="common">Israeli tilapia</name>
    <name type="synonym">Chromis aureus</name>
    <dbReference type="NCBI Taxonomy" id="47969"/>
    <lineage>
        <taxon>Eukaryota</taxon>
        <taxon>Metazoa</taxon>
        <taxon>Chordata</taxon>
        <taxon>Craniata</taxon>
        <taxon>Vertebrata</taxon>
        <taxon>Euteleostomi</taxon>
        <taxon>Actinopterygii</taxon>
        <taxon>Neopterygii</taxon>
        <taxon>Teleostei</taxon>
        <taxon>Neoteleostei</taxon>
        <taxon>Acanthomorphata</taxon>
        <taxon>Ovalentaria</taxon>
        <taxon>Cichlomorphae</taxon>
        <taxon>Cichliformes</taxon>
        <taxon>Cichlidae</taxon>
        <taxon>African cichlids</taxon>
        <taxon>Pseudocrenilabrinae</taxon>
        <taxon>Oreochromini</taxon>
        <taxon>Oreochromis</taxon>
    </lineage>
</organism>
<keyword evidence="4 11" id="KW-1133">Transmembrane helix</keyword>
<feature type="compositionally biased region" description="Polar residues" evidence="10">
    <location>
        <begin position="435"/>
        <end position="445"/>
    </location>
</feature>
<dbReference type="InterPro" id="IPR013783">
    <property type="entry name" value="Ig-like_fold"/>
</dbReference>
<dbReference type="InterPro" id="IPR050504">
    <property type="entry name" value="IgSF_BTN/MOG"/>
</dbReference>
<dbReference type="InterPro" id="IPR013106">
    <property type="entry name" value="Ig_V-set"/>
</dbReference>
<name>A0AAZ1XC75_OREAU</name>
<evidence type="ECO:0000256" key="11">
    <source>
        <dbReference type="SAM" id="Phobius"/>
    </source>
</evidence>
<feature type="signal peptide" evidence="12">
    <location>
        <begin position="1"/>
        <end position="23"/>
    </location>
</feature>
<feature type="region of interest" description="Disordered" evidence="10">
    <location>
        <begin position="474"/>
        <end position="496"/>
    </location>
</feature>
<dbReference type="Proteomes" id="UP000472276">
    <property type="component" value="Unassembled WGS sequence"/>
</dbReference>
<dbReference type="Ensembl" id="ENSOABT00000069560.1">
    <property type="protein sequence ID" value="ENSOABP00000065235.1"/>
    <property type="gene ID" value="ENSOABG00000027771.1"/>
</dbReference>
<reference evidence="14" key="2">
    <citation type="submission" date="2025-08" db="UniProtKB">
        <authorList>
            <consortium name="Ensembl"/>
        </authorList>
    </citation>
    <scope>IDENTIFICATION</scope>
</reference>
<evidence type="ECO:0000256" key="1">
    <source>
        <dbReference type="ARBA" id="ARBA00004370"/>
    </source>
</evidence>
<evidence type="ECO:0000313" key="15">
    <source>
        <dbReference type="Proteomes" id="UP000472276"/>
    </source>
</evidence>
<protein>
    <recommendedName>
        <fullName evidence="13">Ig-like domain-containing protein</fullName>
    </recommendedName>
</protein>
<evidence type="ECO:0000256" key="8">
    <source>
        <dbReference type="ARBA" id="ARBA00023319"/>
    </source>
</evidence>
<evidence type="ECO:0000256" key="4">
    <source>
        <dbReference type="ARBA" id="ARBA00022989"/>
    </source>
</evidence>
<accession>A0AAZ1XC75</accession>
<dbReference type="KEGG" id="oau:120438966"/>
<comment type="similarity">
    <text evidence="9">Belongs to the SKINT family.</text>
</comment>
<dbReference type="GeneID" id="120438966"/>
<dbReference type="GO" id="GO:0050863">
    <property type="term" value="P:regulation of T cell activation"/>
    <property type="evidence" value="ECO:0007669"/>
    <property type="project" value="UniProtKB-ARBA"/>
</dbReference>
<dbReference type="GO" id="GO:0001817">
    <property type="term" value="P:regulation of cytokine production"/>
    <property type="evidence" value="ECO:0007669"/>
    <property type="project" value="TreeGrafter"/>
</dbReference>
<sequence>MMMYHRLFVIAGLLSAYIGGSSAQDQPLQVLAFAGGDVILPCSFNISDKEDFPTVEWSKEGLKPDVVFLYRDGCEAYEMKNPAFEYRTSLIVKELKDGNISLRISNVQVSDTGKYKCLIFQKNAIRKVTKVELVVVAVSEPKLSVISVEGGDIALHCEANCWRPEPQITFLDDKGKKISEENPKREQDARGCFTVTRRATLQRATSSVTCRVHQPEFNQTRETTILIPACCMKSDLQIVAITIGGTAGFLLAAAGLIALLFKPCGKFAIVKQPVTRKSWDRSITCESDFLLTTDDNLVNRHSGQMSEFLMDDETIKIQNNKVTHYDRTTIVRRHSTTTGDGDVPKPSQLFLNHSPDINNVTSVYNPNPSSASTSINITKSGNLPKSRGSKIVIKRQDSFPGPGHISQRNHRMYSSPNILQLHSPTSNPSSALSSHQMINSSVSPHRNTRLPQRRHSSVLPHLAEFNKHHNLLRNLPEGDEQKSLLRNENKRKRKLY</sequence>
<evidence type="ECO:0000256" key="10">
    <source>
        <dbReference type="SAM" id="MobiDB-lite"/>
    </source>
</evidence>
<dbReference type="InterPro" id="IPR003599">
    <property type="entry name" value="Ig_sub"/>
</dbReference>
<dbReference type="PROSITE" id="PS50835">
    <property type="entry name" value="IG_LIKE"/>
    <property type="match status" value="1"/>
</dbReference>
<feature type="transmembrane region" description="Helical" evidence="11">
    <location>
        <begin position="238"/>
        <end position="261"/>
    </location>
</feature>
<gene>
    <name evidence="14" type="primary">LOC120438966</name>
</gene>
<reference evidence="14" key="3">
    <citation type="submission" date="2025-09" db="UniProtKB">
        <authorList>
            <consortium name="Ensembl"/>
        </authorList>
    </citation>
    <scope>IDENTIFICATION</scope>
</reference>
<keyword evidence="2 11" id="KW-0812">Transmembrane</keyword>
<keyword evidence="3 12" id="KW-0732">Signal</keyword>
<feature type="compositionally biased region" description="Low complexity" evidence="10">
    <location>
        <begin position="423"/>
        <end position="434"/>
    </location>
</feature>
<dbReference type="InterPro" id="IPR007110">
    <property type="entry name" value="Ig-like_dom"/>
</dbReference>
<keyword evidence="5 11" id="KW-0472">Membrane</keyword>
<feature type="region of interest" description="Disordered" evidence="10">
    <location>
        <begin position="423"/>
        <end position="451"/>
    </location>
</feature>
<reference evidence="15" key="1">
    <citation type="submission" date="2020-03" db="EMBL/GenBank/DDBJ databases">
        <title>Evolution of repeat sequences and sex chromosomes of tilapia species revealed by chromosome-level genomes.</title>
        <authorList>
            <person name="Xu L."/>
            <person name="Tao W."/>
            <person name="Wang D."/>
            <person name="Zhou Q."/>
        </authorList>
    </citation>
    <scope>NUCLEOTIDE SEQUENCE [LARGE SCALE GENOMIC DNA]</scope>
    <source>
        <strain evidence="15">Israel</strain>
    </source>
</reference>
<proteinExistence type="inferred from homology"/>
<dbReference type="GO" id="GO:0050852">
    <property type="term" value="P:T cell receptor signaling pathway"/>
    <property type="evidence" value="ECO:0007669"/>
    <property type="project" value="TreeGrafter"/>
</dbReference>
<feature type="compositionally biased region" description="Basic and acidic residues" evidence="10">
    <location>
        <begin position="479"/>
        <end position="488"/>
    </location>
</feature>
<dbReference type="GO" id="GO:0042110">
    <property type="term" value="P:T cell activation"/>
    <property type="evidence" value="ECO:0007669"/>
    <property type="project" value="UniProtKB-ARBA"/>
</dbReference>
<feature type="domain" description="Ig-like" evidence="13">
    <location>
        <begin position="35"/>
        <end position="129"/>
    </location>
</feature>
<dbReference type="InterPro" id="IPR053896">
    <property type="entry name" value="BTN3A2-like_Ig-C"/>
</dbReference>
<evidence type="ECO:0000256" key="9">
    <source>
        <dbReference type="ARBA" id="ARBA00038221"/>
    </source>
</evidence>
<evidence type="ECO:0000256" key="5">
    <source>
        <dbReference type="ARBA" id="ARBA00023136"/>
    </source>
</evidence>
<dbReference type="SMART" id="SM00409">
    <property type="entry name" value="IG"/>
    <property type="match status" value="1"/>
</dbReference>
<dbReference type="PANTHER" id="PTHR24100">
    <property type="entry name" value="BUTYROPHILIN"/>
    <property type="match status" value="1"/>
</dbReference>
<dbReference type="GO" id="GO:0005102">
    <property type="term" value="F:signaling receptor binding"/>
    <property type="evidence" value="ECO:0007669"/>
    <property type="project" value="TreeGrafter"/>
</dbReference>
<evidence type="ECO:0000313" key="14">
    <source>
        <dbReference type="Ensembl" id="ENSOABP00000065235.1"/>
    </source>
</evidence>
<keyword evidence="15" id="KW-1185">Reference proteome</keyword>
<comment type="subcellular location">
    <subcellularLocation>
        <location evidence="1">Membrane</location>
    </subcellularLocation>
</comment>
<evidence type="ECO:0000259" key="13">
    <source>
        <dbReference type="PROSITE" id="PS50835"/>
    </source>
</evidence>
<dbReference type="FunFam" id="2.60.40.10:FF:000142">
    <property type="entry name" value="V-set domain-containing T-cell activation inhibitor 1"/>
    <property type="match status" value="1"/>
</dbReference>